<accession>A0A344TJX3</accession>
<dbReference type="Gene3D" id="2.40.30.170">
    <property type="match status" value="1"/>
</dbReference>
<dbReference type="RefSeq" id="WP_114067725.1">
    <property type="nucleotide sequence ID" value="NZ_CP030850.1"/>
</dbReference>
<evidence type="ECO:0000259" key="3">
    <source>
        <dbReference type="Pfam" id="PF25967"/>
    </source>
</evidence>
<dbReference type="Pfam" id="PF25967">
    <property type="entry name" value="RND-MFP_C"/>
    <property type="match status" value="1"/>
</dbReference>
<proteinExistence type="predicted"/>
<dbReference type="GO" id="GO:0015562">
    <property type="term" value="F:efflux transmembrane transporter activity"/>
    <property type="evidence" value="ECO:0007669"/>
    <property type="project" value="TreeGrafter"/>
</dbReference>
<feature type="coiled-coil region" evidence="1">
    <location>
        <begin position="176"/>
        <end position="235"/>
    </location>
</feature>
<dbReference type="KEGG" id="run:DR864_14895"/>
<protein>
    <submittedName>
        <fullName evidence="4">Efflux transporter periplasmic adaptor subunit</fullName>
    </submittedName>
</protein>
<dbReference type="InterPro" id="IPR058627">
    <property type="entry name" value="MdtA-like_C"/>
</dbReference>
<keyword evidence="2" id="KW-0812">Transmembrane</keyword>
<dbReference type="Gene3D" id="2.40.420.20">
    <property type="match status" value="1"/>
</dbReference>
<keyword evidence="1" id="KW-0175">Coiled coil</keyword>
<keyword evidence="5" id="KW-1185">Reference proteome</keyword>
<dbReference type="EMBL" id="CP030850">
    <property type="protein sequence ID" value="AXE18944.1"/>
    <property type="molecule type" value="Genomic_DNA"/>
</dbReference>
<dbReference type="Gene3D" id="2.40.50.100">
    <property type="match status" value="1"/>
</dbReference>
<dbReference type="AlphaFoldDB" id="A0A344TJX3"/>
<evidence type="ECO:0000313" key="5">
    <source>
        <dbReference type="Proteomes" id="UP000251993"/>
    </source>
</evidence>
<dbReference type="OrthoDB" id="9806939at2"/>
<gene>
    <name evidence="4" type="ORF">DR864_14895</name>
</gene>
<keyword evidence="2" id="KW-1133">Transmembrane helix</keyword>
<name>A0A344TJX3_9BACT</name>
<reference evidence="4 5" key="1">
    <citation type="submission" date="2018-07" db="EMBL/GenBank/DDBJ databases">
        <title>Genome sequencing of Runella.</title>
        <authorList>
            <person name="Baek M.-G."/>
            <person name="Yi H."/>
        </authorList>
    </citation>
    <scope>NUCLEOTIDE SEQUENCE [LARGE SCALE GENOMIC DNA]</scope>
    <source>
        <strain evidence="4 5">HYN0085</strain>
    </source>
</reference>
<dbReference type="GO" id="GO:1990281">
    <property type="term" value="C:efflux pump complex"/>
    <property type="evidence" value="ECO:0007669"/>
    <property type="project" value="TreeGrafter"/>
</dbReference>
<organism evidence="4 5">
    <name type="scientific">Runella rosea</name>
    <dbReference type="NCBI Taxonomy" id="2259595"/>
    <lineage>
        <taxon>Bacteria</taxon>
        <taxon>Pseudomonadati</taxon>
        <taxon>Bacteroidota</taxon>
        <taxon>Cytophagia</taxon>
        <taxon>Cytophagales</taxon>
        <taxon>Spirosomataceae</taxon>
        <taxon>Runella</taxon>
    </lineage>
</organism>
<evidence type="ECO:0000313" key="4">
    <source>
        <dbReference type="EMBL" id="AXE18944.1"/>
    </source>
</evidence>
<feature type="domain" description="Multidrug resistance protein MdtA-like C-terminal permuted SH3" evidence="3">
    <location>
        <begin position="362"/>
        <end position="403"/>
    </location>
</feature>
<keyword evidence="2" id="KW-0472">Membrane</keyword>
<evidence type="ECO:0000256" key="1">
    <source>
        <dbReference type="SAM" id="Coils"/>
    </source>
</evidence>
<dbReference type="PANTHER" id="PTHR30469">
    <property type="entry name" value="MULTIDRUG RESISTANCE PROTEIN MDTA"/>
    <property type="match status" value="1"/>
</dbReference>
<sequence length="415" mass="46606">MDRDIPEENQKEQSRRRWLWIGGFALVVAGAVWGLRTSLSNSVNKIDLRLATAEIGNVENTLTSSGEIQPDFEAVITSPITAVIQQIYLDAGASVKNGDKILELDKEFTQLNFEKMKDELELKRNGIVKLRWELEKSFYDLKINDSIKVLKISSLRADIENARRLFKAGGGTRESIDQAEQNLRIAQLEKRQLENDIRIKQQTMRADIRESEIGAQIKEKDLQELQRKLQQANIIANRAGVLTYVNKNIGSKVAEGEVLARLADLGGFKVIGSISDNYAELIRVGMPVVVRINDTQLRGTLTNILPSVQNNIVNFDVQLDDKANKLLRPKMKVEVYPVTDAHNQVVRVANGAGFTGTPVQDVFVLRPDGKAERRTVKIGLANFDFVEVKEGIRAGERVIVSDMSKYKNVKELEIK</sequence>
<feature type="transmembrane region" description="Helical" evidence="2">
    <location>
        <begin position="18"/>
        <end position="35"/>
    </location>
</feature>
<evidence type="ECO:0000256" key="2">
    <source>
        <dbReference type="SAM" id="Phobius"/>
    </source>
</evidence>
<dbReference type="Gene3D" id="1.10.287.470">
    <property type="entry name" value="Helix hairpin bin"/>
    <property type="match status" value="1"/>
</dbReference>
<dbReference type="Proteomes" id="UP000251993">
    <property type="component" value="Chromosome"/>
</dbReference>